<feature type="domain" description="DinB-like" evidence="1">
    <location>
        <begin position="24"/>
        <end position="119"/>
    </location>
</feature>
<reference evidence="3" key="1">
    <citation type="journal article" date="2019" name="Int. J. Syst. Evol. Microbiol.">
        <title>The Global Catalogue of Microorganisms (GCM) 10K type strain sequencing project: providing services to taxonomists for standard genome sequencing and annotation.</title>
        <authorList>
            <consortium name="The Broad Institute Genomics Platform"/>
            <consortium name="The Broad Institute Genome Sequencing Center for Infectious Disease"/>
            <person name="Wu L."/>
            <person name="Ma J."/>
        </authorList>
    </citation>
    <scope>NUCLEOTIDE SEQUENCE [LARGE SCALE GENOMIC DNA]</scope>
    <source>
        <strain evidence="3">CCM 8702</strain>
    </source>
</reference>
<organism evidence="2 3">
    <name type="scientific">Saccharibacillus endophyticus</name>
    <dbReference type="NCBI Taxonomy" id="2060666"/>
    <lineage>
        <taxon>Bacteria</taxon>
        <taxon>Bacillati</taxon>
        <taxon>Bacillota</taxon>
        <taxon>Bacilli</taxon>
        <taxon>Bacillales</taxon>
        <taxon>Paenibacillaceae</taxon>
        <taxon>Saccharibacillus</taxon>
    </lineage>
</organism>
<name>A0ABQ1ZLK3_9BACL</name>
<comment type="caution">
    <text evidence="2">The sequence shown here is derived from an EMBL/GenBank/DDBJ whole genome shotgun (WGS) entry which is preliminary data.</text>
</comment>
<evidence type="ECO:0000259" key="1">
    <source>
        <dbReference type="Pfam" id="PF12867"/>
    </source>
</evidence>
<keyword evidence="3" id="KW-1185">Reference proteome</keyword>
<dbReference type="Proteomes" id="UP000605427">
    <property type="component" value="Unassembled WGS sequence"/>
</dbReference>
<dbReference type="SUPFAM" id="SSF109854">
    <property type="entry name" value="DinB/YfiT-like putative metalloenzymes"/>
    <property type="match status" value="1"/>
</dbReference>
<dbReference type="Gene3D" id="1.20.120.450">
    <property type="entry name" value="dinb family like domain"/>
    <property type="match status" value="1"/>
</dbReference>
<gene>
    <name evidence="2" type="ORF">GCM10007362_03130</name>
</gene>
<dbReference type="InterPro" id="IPR024775">
    <property type="entry name" value="DinB-like"/>
</dbReference>
<dbReference type="EMBL" id="BMDD01000001">
    <property type="protein sequence ID" value="GGH68766.1"/>
    <property type="molecule type" value="Genomic_DNA"/>
</dbReference>
<protein>
    <recommendedName>
        <fullName evidence="1">DinB-like domain-containing protein</fullName>
    </recommendedName>
</protein>
<evidence type="ECO:0000313" key="2">
    <source>
        <dbReference type="EMBL" id="GGH68766.1"/>
    </source>
</evidence>
<accession>A0ABQ1ZLK3</accession>
<evidence type="ECO:0000313" key="3">
    <source>
        <dbReference type="Proteomes" id="UP000605427"/>
    </source>
</evidence>
<proteinExistence type="predicted"/>
<dbReference type="RefSeq" id="WP_172238090.1">
    <property type="nucleotide sequence ID" value="NZ_BMDD01000001.1"/>
</dbReference>
<dbReference type="Pfam" id="PF12867">
    <property type="entry name" value="DinB_2"/>
    <property type="match status" value="1"/>
</dbReference>
<sequence length="155" mass="17784">MTEREIFLEQLQACRSKNGWFTSMAAAIKGLTQKQADWKSNGEMNSVHETVRHLDFYNKRYLNRFLGQDVPSFEGDNDDTFEPLDGAEGTWAEALQAYDATMESWIEAVEQAEDGNLEKWAGDLTHLTMHNAYHIGQIVFIRKQQGSWDKKYGVS</sequence>
<dbReference type="InterPro" id="IPR034660">
    <property type="entry name" value="DinB/YfiT-like"/>
</dbReference>